<evidence type="ECO:0000313" key="2">
    <source>
        <dbReference type="Proteomes" id="UP001177260"/>
    </source>
</evidence>
<accession>A0ACC3BDI6</accession>
<keyword evidence="2" id="KW-1185">Reference proteome</keyword>
<proteinExistence type="predicted"/>
<protein>
    <submittedName>
        <fullName evidence="1">Uncharacterized protein</fullName>
    </submittedName>
</protein>
<name>A0ACC3BDI6_9EURO</name>
<organism evidence="1 2">
    <name type="scientific">Aspergillus melleus</name>
    <dbReference type="NCBI Taxonomy" id="138277"/>
    <lineage>
        <taxon>Eukaryota</taxon>
        <taxon>Fungi</taxon>
        <taxon>Dikarya</taxon>
        <taxon>Ascomycota</taxon>
        <taxon>Pezizomycotina</taxon>
        <taxon>Eurotiomycetes</taxon>
        <taxon>Eurotiomycetidae</taxon>
        <taxon>Eurotiales</taxon>
        <taxon>Aspergillaceae</taxon>
        <taxon>Aspergillus</taxon>
        <taxon>Aspergillus subgen. Circumdati</taxon>
    </lineage>
</organism>
<reference evidence="1 2" key="1">
    <citation type="journal article" date="2023" name="ACS Omega">
        <title>Identification of the Neoaspergillic Acid Biosynthesis Gene Cluster by Establishing an In Vitro CRISPR-Ribonucleoprotein Genetic System in Aspergillus melleus.</title>
        <authorList>
            <person name="Yuan B."/>
            <person name="Grau M.F."/>
            <person name="Murata R.M."/>
            <person name="Torok T."/>
            <person name="Venkateswaran K."/>
            <person name="Stajich J.E."/>
            <person name="Wang C.C.C."/>
        </authorList>
    </citation>
    <scope>NUCLEOTIDE SEQUENCE [LARGE SCALE GENOMIC DNA]</scope>
    <source>
        <strain evidence="1 2">IMV 1140</strain>
    </source>
</reference>
<evidence type="ECO:0000313" key="1">
    <source>
        <dbReference type="EMBL" id="KAK1148658.1"/>
    </source>
</evidence>
<dbReference type="Proteomes" id="UP001177260">
    <property type="component" value="Unassembled WGS sequence"/>
</dbReference>
<dbReference type="EMBL" id="JAOPJF010000006">
    <property type="protein sequence ID" value="KAK1148658.1"/>
    <property type="molecule type" value="Genomic_DNA"/>
</dbReference>
<sequence>MPTLRKVAAKRTLGELEYYRGLLNSLLESLRTPEDDKIQYILDTIRQSPSMKDVASAVDAPTMDMIDATSDNFKGDERSLVDVHSRITLEKLCDVPVLRVPAKPWTRVTEDEQLVSHLISLYFTWDHPLSQLIDQRMFIEHMNKGDTNSEFCSPLLVNSVLAMASAYSDFPEIFSSPGDLTSKGKQFYAEAERLWMAEDGHASLTNIQAVALMSCVLSFQTKRKASWLMLRQAVQLAQDFGMFQSPRSSHKEWKKTRIDVQYAGVVTACGLFALNSQASLESGKVANLARPRFKPFTKNKLDDDVAWVPYPRSNQIVYDTKPALLATIMFHSTDLTEIVVDIQDLLYDKALDCRMEDTWVTANNLYTRLGTWLEGLPETLQVDEEQIPQILSALALLAALEDEELKESFIELCRFLVAFSKRFSQAQAMIHMIEKTARHMNIALPPEAIAVLDHKELETSQWL</sequence>
<comment type="caution">
    <text evidence="1">The sequence shown here is derived from an EMBL/GenBank/DDBJ whole genome shotgun (WGS) entry which is preliminary data.</text>
</comment>
<gene>
    <name evidence="1" type="ORF">N8T08_008543</name>
</gene>